<gene>
    <name evidence="4" type="ORF">CAEBREN_19204</name>
</gene>
<keyword evidence="2" id="KW-0732">Signal</keyword>
<evidence type="ECO:0000313" key="4">
    <source>
        <dbReference type="EMBL" id="EGT48679.1"/>
    </source>
</evidence>
<reference evidence="5" key="1">
    <citation type="submission" date="2011-07" db="EMBL/GenBank/DDBJ databases">
        <authorList>
            <consortium name="Caenorhabditis brenneri Sequencing and Analysis Consortium"/>
            <person name="Wilson R.K."/>
        </authorList>
    </citation>
    <scope>NUCLEOTIDE SEQUENCE [LARGE SCALE GENOMIC DNA]</scope>
    <source>
        <strain evidence="5">PB2801</strain>
    </source>
</reference>
<keyword evidence="1" id="KW-0472">Membrane</keyword>
<dbReference type="eggNOG" id="ENOG502TKTX">
    <property type="taxonomic scope" value="Eukaryota"/>
</dbReference>
<dbReference type="Proteomes" id="UP000008068">
    <property type="component" value="Unassembled WGS sequence"/>
</dbReference>
<dbReference type="FunCoup" id="G0P9P3">
    <property type="interactions" value="415"/>
</dbReference>
<dbReference type="OrthoDB" id="5831709at2759"/>
<evidence type="ECO:0000256" key="1">
    <source>
        <dbReference type="SAM" id="Phobius"/>
    </source>
</evidence>
<dbReference type="OMA" id="CCEVGCC"/>
<dbReference type="HOGENOM" id="CLU_130052_0_0_1"/>
<feature type="transmembrane region" description="Helical" evidence="1">
    <location>
        <begin position="137"/>
        <end position="157"/>
    </location>
</feature>
<proteinExistence type="predicted"/>
<evidence type="ECO:0000259" key="3">
    <source>
        <dbReference type="Pfam" id="PF01705"/>
    </source>
</evidence>
<dbReference type="PANTHER" id="PTHR47520:SF14">
    <property type="entry name" value="CX DOMAIN-CONTAINING PROTEIN"/>
    <property type="match status" value="1"/>
</dbReference>
<keyword evidence="1" id="KW-1133">Transmembrane helix</keyword>
<keyword evidence="5" id="KW-1185">Reference proteome</keyword>
<organism evidence="5">
    <name type="scientific">Caenorhabditis brenneri</name>
    <name type="common">Nematode worm</name>
    <dbReference type="NCBI Taxonomy" id="135651"/>
    <lineage>
        <taxon>Eukaryota</taxon>
        <taxon>Metazoa</taxon>
        <taxon>Ecdysozoa</taxon>
        <taxon>Nematoda</taxon>
        <taxon>Chromadorea</taxon>
        <taxon>Rhabditida</taxon>
        <taxon>Rhabditina</taxon>
        <taxon>Rhabditomorpha</taxon>
        <taxon>Rhabditoidea</taxon>
        <taxon>Rhabditidae</taxon>
        <taxon>Peloderinae</taxon>
        <taxon>Caenorhabditis</taxon>
    </lineage>
</organism>
<dbReference type="Pfam" id="PF01705">
    <property type="entry name" value="CX"/>
    <property type="match status" value="1"/>
</dbReference>
<sequence length="177" mass="20938">MITVLLVYLMAFNVTKLVLAQSCCDHTRAGYVEFDAFATFLHEPLIINRHFMYNNVTDVYSINKTATIRFENNHYYLDDYYEQFENRTKVCLYKLFKHHEDIEHLVFADGTRPRQIVFGCHGDQECCEVGCCTINKYMYFWFIYPCITCLVVIAYAARKKRVAETRLRAFREAMNNA</sequence>
<dbReference type="PANTHER" id="PTHR47520">
    <property type="entry name" value="CX DOMAIN-CONTAINING PROTEIN-RELATED"/>
    <property type="match status" value="1"/>
</dbReference>
<name>G0P9P3_CAEBE</name>
<protein>
    <recommendedName>
        <fullName evidence="3">CX domain-containing protein</fullName>
    </recommendedName>
</protein>
<dbReference type="EMBL" id="GL380156">
    <property type="protein sequence ID" value="EGT48679.1"/>
    <property type="molecule type" value="Genomic_DNA"/>
</dbReference>
<evidence type="ECO:0000313" key="5">
    <source>
        <dbReference type="Proteomes" id="UP000008068"/>
    </source>
</evidence>
<dbReference type="InParanoid" id="G0P9P3"/>
<feature type="domain" description="CX" evidence="3">
    <location>
        <begin position="75"/>
        <end position="132"/>
    </location>
</feature>
<keyword evidence="1" id="KW-0812">Transmembrane</keyword>
<accession>G0P9P3</accession>
<evidence type="ECO:0000256" key="2">
    <source>
        <dbReference type="SAM" id="SignalP"/>
    </source>
</evidence>
<feature type="signal peptide" evidence="2">
    <location>
        <begin position="1"/>
        <end position="20"/>
    </location>
</feature>
<feature type="chain" id="PRO_5003407132" description="CX domain-containing protein" evidence="2">
    <location>
        <begin position="21"/>
        <end position="177"/>
    </location>
</feature>
<dbReference type="AlphaFoldDB" id="G0P9P3"/>
<dbReference type="InterPro" id="IPR002619">
    <property type="entry name" value="CX"/>
</dbReference>